<evidence type="ECO:0000313" key="2">
    <source>
        <dbReference type="Proteomes" id="UP000004221"/>
    </source>
</evidence>
<dbReference type="OrthoDB" id="164561at2"/>
<keyword evidence="2" id="KW-1185">Reference proteome</keyword>
<proteinExistence type="predicted"/>
<gene>
    <name evidence="1" type="ORF">NITHO_6150002</name>
</gene>
<accession>I4EMK5</accession>
<organism evidence="1 2">
    <name type="scientific">Nitrolancea hollandica Lb</name>
    <dbReference type="NCBI Taxonomy" id="1129897"/>
    <lineage>
        <taxon>Bacteria</taxon>
        <taxon>Pseudomonadati</taxon>
        <taxon>Thermomicrobiota</taxon>
        <taxon>Thermomicrobia</taxon>
        <taxon>Sphaerobacterales</taxon>
        <taxon>Sphaerobacterineae</taxon>
        <taxon>Sphaerobacteraceae</taxon>
        <taxon>Nitrolancea</taxon>
    </lineage>
</organism>
<dbReference type="Proteomes" id="UP000004221">
    <property type="component" value="Unassembled WGS sequence"/>
</dbReference>
<sequence length="75" mass="8135">MDVDRIFAELVRESEAIMNGMRDWHTAHPHVTFAGIKAAADECLDGLRARLLGNLTLASAADGVLRSGVQRCSAR</sequence>
<protein>
    <submittedName>
        <fullName evidence="1">Uncharacterized protein</fullName>
    </submittedName>
</protein>
<evidence type="ECO:0000313" key="1">
    <source>
        <dbReference type="EMBL" id="CCF85918.1"/>
    </source>
</evidence>
<reference evidence="1 2" key="1">
    <citation type="journal article" date="2012" name="ISME J.">
        <title>Nitrification expanded: discovery, physiology and genomics of a nitrite-oxidizing bacterium from the phylum Chloroflexi.</title>
        <authorList>
            <person name="Sorokin D.Y."/>
            <person name="Lucker S."/>
            <person name="Vejmelkova D."/>
            <person name="Kostrikina N.A."/>
            <person name="Kleerebezem R."/>
            <person name="Rijpstra W.I."/>
            <person name="Damste J.S."/>
            <person name="Le Paslier D."/>
            <person name="Muyzer G."/>
            <person name="Wagner M."/>
            <person name="van Loosdrecht M.C."/>
            <person name="Daims H."/>
        </authorList>
    </citation>
    <scope>NUCLEOTIDE SEQUENCE [LARGE SCALE GENOMIC DNA]</scope>
    <source>
        <strain evidence="2">none</strain>
    </source>
</reference>
<dbReference type="AlphaFoldDB" id="I4EMK5"/>
<name>I4EMK5_9BACT</name>
<comment type="caution">
    <text evidence="1">The sequence shown here is derived from an EMBL/GenBank/DDBJ whole genome shotgun (WGS) entry which is preliminary data.</text>
</comment>
<dbReference type="EMBL" id="CAGS01000574">
    <property type="protein sequence ID" value="CCF85918.1"/>
    <property type="molecule type" value="Genomic_DNA"/>
</dbReference>